<evidence type="ECO:0000256" key="1">
    <source>
        <dbReference type="ARBA" id="ARBA00034120"/>
    </source>
</evidence>
<gene>
    <name evidence="3" type="ORF">NOR51B_216</name>
</gene>
<accession>B8KVS9</accession>
<dbReference type="GO" id="GO:0003964">
    <property type="term" value="F:RNA-directed DNA polymerase activity"/>
    <property type="evidence" value="ECO:0007669"/>
    <property type="project" value="UniProtKB-KW"/>
</dbReference>
<keyword evidence="3" id="KW-0695">RNA-directed DNA polymerase</keyword>
<evidence type="ECO:0000313" key="4">
    <source>
        <dbReference type="Proteomes" id="UP000004699"/>
    </source>
</evidence>
<dbReference type="Pfam" id="PF00078">
    <property type="entry name" value="RVT_1"/>
    <property type="match status" value="1"/>
</dbReference>
<dbReference type="PROSITE" id="PS50878">
    <property type="entry name" value="RT_POL"/>
    <property type="match status" value="1"/>
</dbReference>
<dbReference type="RefSeq" id="WP_009019027.1">
    <property type="nucleotide sequence ID" value="NZ_DS999411.1"/>
</dbReference>
<dbReference type="CDD" id="cd01651">
    <property type="entry name" value="RT_G2_intron"/>
    <property type="match status" value="1"/>
</dbReference>
<dbReference type="InterPro" id="IPR043128">
    <property type="entry name" value="Rev_trsase/Diguanyl_cyclase"/>
</dbReference>
<dbReference type="Gene3D" id="3.30.70.270">
    <property type="match status" value="1"/>
</dbReference>
<protein>
    <submittedName>
        <fullName evidence="3">Reverse transcriptase domain protein</fullName>
    </submittedName>
</protein>
<proteinExistence type="inferred from homology"/>
<dbReference type="InterPro" id="IPR043502">
    <property type="entry name" value="DNA/RNA_pol_sf"/>
</dbReference>
<sequence length="344" mass="39761">MEAQHIDTAYLWLCHRRQHYPDNADIWHLRFHWQSERERILDALRQSSYRVSPLQCIHRADGTVIHLWSAADALVAKALALAIRPHLGISKRCTHIKGNGGLKGAVRAVERNSTWFRFVIRTDVKAYYESIDQSLLLTQLSAHINDRWTLNLLSQFIGRTVEHGGLYRDIRRGIGRGSPLSPLFGAVYLQELDAALEPRDVFYVRYMDDILVMARTRWQLRRAIAVLNGVLGRLKLSKHPDKTSIGYIARGFDFLGYRFSRNRLQLARKTLDNMRSTLSRLYEQKKADPQRSAYLGAYLRRWRGWARGGLCDIAVDLPQRPLAAGSQRIALKGPDRRYPEHLRQ</sequence>
<dbReference type="SUPFAM" id="SSF56672">
    <property type="entry name" value="DNA/RNA polymerases"/>
    <property type="match status" value="1"/>
</dbReference>
<dbReference type="PANTHER" id="PTHR34047">
    <property type="entry name" value="NUCLEAR INTRON MATURASE 1, MITOCHONDRIAL-RELATED"/>
    <property type="match status" value="1"/>
</dbReference>
<keyword evidence="3" id="KW-0808">Transferase</keyword>
<dbReference type="InterPro" id="IPR051083">
    <property type="entry name" value="GrpII_Intron_Splice-Mob/Def"/>
</dbReference>
<keyword evidence="3" id="KW-0548">Nucleotidyltransferase</keyword>
<dbReference type="HOGENOM" id="CLU_075056_0_0_6"/>
<reference evidence="4" key="1">
    <citation type="journal article" date="2013" name="BMC Microbiol.">
        <title>Taxonomy and evolution of bacteriochlorophyll a-containing members of the OM60/NOR5 clade of marine gammaproteobacteria: description of Luminiphilus syltensis gen. nov., sp. nov., reclassification of Haliea rubra as Pseudohaliea rubra gen. nov., comb. nov., and emendation of Chromatocurvus halotolerans.</title>
        <authorList>
            <person name="Spring S."/>
            <person name="Riedel T."/>
            <person name="Sproer C."/>
            <person name="Yan S."/>
            <person name="Harder J."/>
            <person name="Fuchs B.M."/>
        </authorList>
    </citation>
    <scope>NUCLEOTIDE SEQUENCE [LARGE SCALE GENOMIC DNA]</scope>
    <source>
        <strain evidence="4">NOR51-B</strain>
    </source>
</reference>
<dbReference type="eggNOG" id="COG3344">
    <property type="taxonomic scope" value="Bacteria"/>
</dbReference>
<dbReference type="InterPro" id="IPR000477">
    <property type="entry name" value="RT_dom"/>
</dbReference>
<evidence type="ECO:0000259" key="2">
    <source>
        <dbReference type="PROSITE" id="PS50878"/>
    </source>
</evidence>
<feature type="domain" description="Reverse transcriptase" evidence="2">
    <location>
        <begin position="1"/>
        <end position="259"/>
    </location>
</feature>
<dbReference type="PANTHER" id="PTHR34047:SF8">
    <property type="entry name" value="PROTEIN YKFC"/>
    <property type="match status" value="1"/>
</dbReference>
<dbReference type="AlphaFoldDB" id="B8KVS9"/>
<dbReference type="Proteomes" id="UP000004699">
    <property type="component" value="Unassembled WGS sequence"/>
</dbReference>
<dbReference type="EMBL" id="DS999411">
    <property type="protein sequence ID" value="EED34279.1"/>
    <property type="molecule type" value="Genomic_DNA"/>
</dbReference>
<organism evidence="3 4">
    <name type="scientific">Luminiphilus syltensis NOR5-1B</name>
    <dbReference type="NCBI Taxonomy" id="565045"/>
    <lineage>
        <taxon>Bacteria</taxon>
        <taxon>Pseudomonadati</taxon>
        <taxon>Pseudomonadota</taxon>
        <taxon>Gammaproteobacteria</taxon>
        <taxon>Cellvibrionales</taxon>
        <taxon>Halieaceae</taxon>
        <taxon>Luminiphilus</taxon>
    </lineage>
</organism>
<name>B8KVS9_9GAMM</name>
<comment type="similarity">
    <text evidence="1">Belongs to the bacterial reverse transcriptase family.</text>
</comment>
<keyword evidence="4" id="KW-1185">Reference proteome</keyword>
<evidence type="ECO:0000313" key="3">
    <source>
        <dbReference type="EMBL" id="EED34279.1"/>
    </source>
</evidence>